<evidence type="ECO:0000313" key="3">
    <source>
        <dbReference type="EMBL" id="KAF2744495.1"/>
    </source>
</evidence>
<keyword evidence="4" id="KW-1185">Reference proteome</keyword>
<reference evidence="3" key="1">
    <citation type="journal article" date="2020" name="Stud. Mycol.">
        <title>101 Dothideomycetes genomes: a test case for predicting lifestyles and emergence of pathogens.</title>
        <authorList>
            <person name="Haridas S."/>
            <person name="Albert R."/>
            <person name="Binder M."/>
            <person name="Bloem J."/>
            <person name="Labutti K."/>
            <person name="Salamov A."/>
            <person name="Andreopoulos B."/>
            <person name="Baker S."/>
            <person name="Barry K."/>
            <person name="Bills G."/>
            <person name="Bluhm B."/>
            <person name="Cannon C."/>
            <person name="Castanera R."/>
            <person name="Culley D."/>
            <person name="Daum C."/>
            <person name="Ezra D."/>
            <person name="Gonzalez J."/>
            <person name="Henrissat B."/>
            <person name="Kuo A."/>
            <person name="Liang C."/>
            <person name="Lipzen A."/>
            <person name="Lutzoni F."/>
            <person name="Magnuson J."/>
            <person name="Mondo S."/>
            <person name="Nolan M."/>
            <person name="Ohm R."/>
            <person name="Pangilinan J."/>
            <person name="Park H.-J."/>
            <person name="Ramirez L."/>
            <person name="Alfaro M."/>
            <person name="Sun H."/>
            <person name="Tritt A."/>
            <person name="Yoshinaga Y."/>
            <person name="Zwiers L.-H."/>
            <person name="Turgeon B."/>
            <person name="Goodwin S."/>
            <person name="Spatafora J."/>
            <person name="Crous P."/>
            <person name="Grigoriev I."/>
        </authorList>
    </citation>
    <scope>NUCLEOTIDE SEQUENCE</scope>
    <source>
        <strain evidence="3">CBS 119925</strain>
    </source>
</reference>
<keyword evidence="2" id="KW-0472">Membrane</keyword>
<organism evidence="3 4">
    <name type="scientific">Sporormia fimetaria CBS 119925</name>
    <dbReference type="NCBI Taxonomy" id="1340428"/>
    <lineage>
        <taxon>Eukaryota</taxon>
        <taxon>Fungi</taxon>
        <taxon>Dikarya</taxon>
        <taxon>Ascomycota</taxon>
        <taxon>Pezizomycotina</taxon>
        <taxon>Dothideomycetes</taxon>
        <taxon>Pleosporomycetidae</taxon>
        <taxon>Pleosporales</taxon>
        <taxon>Sporormiaceae</taxon>
        <taxon>Sporormia</taxon>
    </lineage>
</organism>
<feature type="compositionally biased region" description="Polar residues" evidence="1">
    <location>
        <begin position="124"/>
        <end position="140"/>
    </location>
</feature>
<name>A0A6A6V208_9PLEO</name>
<dbReference type="Proteomes" id="UP000799440">
    <property type="component" value="Unassembled WGS sequence"/>
</dbReference>
<evidence type="ECO:0000256" key="1">
    <source>
        <dbReference type="SAM" id="MobiDB-lite"/>
    </source>
</evidence>
<evidence type="ECO:0000256" key="2">
    <source>
        <dbReference type="SAM" id="Phobius"/>
    </source>
</evidence>
<feature type="compositionally biased region" description="Polar residues" evidence="1">
    <location>
        <begin position="96"/>
        <end position="117"/>
    </location>
</feature>
<dbReference type="AlphaFoldDB" id="A0A6A6V208"/>
<feature type="region of interest" description="Disordered" evidence="1">
    <location>
        <begin position="76"/>
        <end position="147"/>
    </location>
</feature>
<accession>A0A6A6V208</accession>
<keyword evidence="2" id="KW-1133">Transmembrane helix</keyword>
<dbReference type="EMBL" id="MU006588">
    <property type="protein sequence ID" value="KAF2744495.1"/>
    <property type="molecule type" value="Genomic_DNA"/>
</dbReference>
<feature type="compositionally biased region" description="Low complexity" evidence="1">
    <location>
        <begin position="81"/>
        <end position="95"/>
    </location>
</feature>
<feature type="transmembrane region" description="Helical" evidence="2">
    <location>
        <begin position="48"/>
        <end position="68"/>
    </location>
</feature>
<evidence type="ECO:0000313" key="4">
    <source>
        <dbReference type="Proteomes" id="UP000799440"/>
    </source>
</evidence>
<proteinExistence type="predicted"/>
<protein>
    <submittedName>
        <fullName evidence="3">Uncharacterized protein</fullName>
    </submittedName>
</protein>
<keyword evidence="2" id="KW-0812">Transmembrane</keyword>
<sequence>MATSQLPRPLPPLIMDTFDKIRDVADRAISQTQAFLTPVSVWRTAHPWLATSIAAALLTWVVITYLYTTYIRTSVSHSHHNPSSQQHQPLPNSPSDQLANNNSDSTTNGINNPFSTPQRRRNNKSNPFQTPIRNTPSNPDFSMYSDMAPTLSSTLRKMGMLDEKGTPTKKAVEEVGRMSASASAASSVAGSFEMR</sequence>
<gene>
    <name evidence="3" type="ORF">M011DRAFT_470347</name>
</gene>